<dbReference type="KEGG" id="clup:CLUP02_02904"/>
<sequence>MSTHGGTYTISALFIIINDAKLRFKTINIYIFSL</sequence>
<reference evidence="1" key="1">
    <citation type="journal article" date="2021" name="Mol. Plant Microbe Interact.">
        <title>Complete Genome Sequence of the Plant-Pathogenic Fungus Colletotrichum lupini.</title>
        <authorList>
            <person name="Baroncelli R."/>
            <person name="Pensec F."/>
            <person name="Da Lio D."/>
            <person name="Boufleur T."/>
            <person name="Vicente I."/>
            <person name="Sarrocco S."/>
            <person name="Picot A."/>
            <person name="Baraldi E."/>
            <person name="Sukno S."/>
            <person name="Thon M."/>
            <person name="Le Floch G."/>
        </authorList>
    </citation>
    <scope>NUCLEOTIDE SEQUENCE</scope>
    <source>
        <strain evidence="1">IMI 504893</strain>
    </source>
</reference>
<keyword evidence="2" id="KW-1185">Reference proteome</keyword>
<dbReference type="RefSeq" id="XP_049139075.1">
    <property type="nucleotide sequence ID" value="XM_049281932.1"/>
</dbReference>
<dbReference type="Proteomes" id="UP000830671">
    <property type="component" value="Chromosome 2"/>
</dbReference>
<organism evidence="1 2">
    <name type="scientific">Colletotrichum lupini</name>
    <dbReference type="NCBI Taxonomy" id="145971"/>
    <lineage>
        <taxon>Eukaryota</taxon>
        <taxon>Fungi</taxon>
        <taxon>Dikarya</taxon>
        <taxon>Ascomycota</taxon>
        <taxon>Pezizomycotina</taxon>
        <taxon>Sordariomycetes</taxon>
        <taxon>Hypocreomycetidae</taxon>
        <taxon>Glomerellales</taxon>
        <taxon>Glomerellaceae</taxon>
        <taxon>Colletotrichum</taxon>
        <taxon>Colletotrichum acutatum species complex</taxon>
    </lineage>
</organism>
<name>A0A9Q8WBU5_9PEZI</name>
<dbReference type="GeneID" id="73336942"/>
<accession>A0A9Q8WBU5</accession>
<dbReference type="AlphaFoldDB" id="A0A9Q8WBU5"/>
<evidence type="ECO:0000313" key="1">
    <source>
        <dbReference type="EMBL" id="UQC77436.1"/>
    </source>
</evidence>
<protein>
    <submittedName>
        <fullName evidence="1">Uncharacterized protein</fullName>
    </submittedName>
</protein>
<proteinExistence type="predicted"/>
<evidence type="ECO:0000313" key="2">
    <source>
        <dbReference type="Proteomes" id="UP000830671"/>
    </source>
</evidence>
<gene>
    <name evidence="1" type="ORF">CLUP02_02904</name>
</gene>
<dbReference type="EMBL" id="CP019474">
    <property type="protein sequence ID" value="UQC77436.1"/>
    <property type="molecule type" value="Genomic_DNA"/>
</dbReference>